<evidence type="ECO:0000313" key="1">
    <source>
        <dbReference type="EMBL" id="MED6122128.1"/>
    </source>
</evidence>
<reference evidence="1 2" key="1">
    <citation type="journal article" date="2023" name="Plants (Basel)">
        <title>Bridging the Gap: Combining Genomics and Transcriptomics Approaches to Understand Stylosanthes scabra, an Orphan Legume from the Brazilian Caatinga.</title>
        <authorList>
            <person name="Ferreira-Neto J.R.C."/>
            <person name="da Silva M.D."/>
            <person name="Binneck E."/>
            <person name="de Melo N.F."/>
            <person name="da Silva R.H."/>
            <person name="de Melo A.L.T.M."/>
            <person name="Pandolfi V."/>
            <person name="Bustamante F.O."/>
            <person name="Brasileiro-Vidal A.C."/>
            <person name="Benko-Iseppon A.M."/>
        </authorList>
    </citation>
    <scope>NUCLEOTIDE SEQUENCE [LARGE SCALE GENOMIC DNA]</scope>
    <source>
        <tissue evidence="1">Leaves</tissue>
    </source>
</reference>
<comment type="caution">
    <text evidence="1">The sequence shown here is derived from an EMBL/GenBank/DDBJ whole genome shotgun (WGS) entry which is preliminary data.</text>
</comment>
<organism evidence="1 2">
    <name type="scientific">Stylosanthes scabra</name>
    <dbReference type="NCBI Taxonomy" id="79078"/>
    <lineage>
        <taxon>Eukaryota</taxon>
        <taxon>Viridiplantae</taxon>
        <taxon>Streptophyta</taxon>
        <taxon>Embryophyta</taxon>
        <taxon>Tracheophyta</taxon>
        <taxon>Spermatophyta</taxon>
        <taxon>Magnoliopsida</taxon>
        <taxon>eudicotyledons</taxon>
        <taxon>Gunneridae</taxon>
        <taxon>Pentapetalae</taxon>
        <taxon>rosids</taxon>
        <taxon>fabids</taxon>
        <taxon>Fabales</taxon>
        <taxon>Fabaceae</taxon>
        <taxon>Papilionoideae</taxon>
        <taxon>50 kb inversion clade</taxon>
        <taxon>dalbergioids sensu lato</taxon>
        <taxon>Dalbergieae</taxon>
        <taxon>Pterocarpus clade</taxon>
        <taxon>Stylosanthes</taxon>
    </lineage>
</organism>
<dbReference type="Proteomes" id="UP001341840">
    <property type="component" value="Unassembled WGS sequence"/>
</dbReference>
<accession>A0ABU6RDN5</accession>
<evidence type="ECO:0000313" key="2">
    <source>
        <dbReference type="Proteomes" id="UP001341840"/>
    </source>
</evidence>
<dbReference type="EMBL" id="JASCZI010030390">
    <property type="protein sequence ID" value="MED6122128.1"/>
    <property type="molecule type" value="Genomic_DNA"/>
</dbReference>
<keyword evidence="2" id="KW-1185">Reference proteome</keyword>
<gene>
    <name evidence="1" type="ORF">PIB30_036833</name>
</gene>
<sequence>MATNRPAAVEELLQNPTFFLQRTCSLSSSNITIATTIDSGSTNNDEGGFFSGDGEKHDREMEKTKKNFNKDTTVTALTKRRTEVEGSTVARRTRKWWWLRFRGRR</sequence>
<proteinExistence type="predicted"/>
<name>A0ABU6RDN5_9FABA</name>
<protein>
    <submittedName>
        <fullName evidence="1">Uncharacterized protein</fullName>
    </submittedName>
</protein>